<proteinExistence type="predicted"/>
<evidence type="ECO:0000313" key="2">
    <source>
        <dbReference type="Proteomes" id="UP000828390"/>
    </source>
</evidence>
<accession>A0A9D4KH10</accession>
<evidence type="ECO:0000313" key="1">
    <source>
        <dbReference type="EMBL" id="KAH3839395.1"/>
    </source>
</evidence>
<sequence>MCALRDNRTLSAVSLACQYRLAVVPKRPPMRRLTRPKKHGEQRFSLELVKVNEDETPPDSAEVEEEEVFNFDCEYSFNFK</sequence>
<dbReference type="Proteomes" id="UP000828390">
    <property type="component" value="Unassembled WGS sequence"/>
</dbReference>
<organism evidence="1 2">
    <name type="scientific">Dreissena polymorpha</name>
    <name type="common">Zebra mussel</name>
    <name type="synonym">Mytilus polymorpha</name>
    <dbReference type="NCBI Taxonomy" id="45954"/>
    <lineage>
        <taxon>Eukaryota</taxon>
        <taxon>Metazoa</taxon>
        <taxon>Spiralia</taxon>
        <taxon>Lophotrochozoa</taxon>
        <taxon>Mollusca</taxon>
        <taxon>Bivalvia</taxon>
        <taxon>Autobranchia</taxon>
        <taxon>Heteroconchia</taxon>
        <taxon>Euheterodonta</taxon>
        <taxon>Imparidentia</taxon>
        <taxon>Neoheterodontei</taxon>
        <taxon>Myida</taxon>
        <taxon>Dreissenoidea</taxon>
        <taxon>Dreissenidae</taxon>
        <taxon>Dreissena</taxon>
    </lineage>
</organism>
<protein>
    <submittedName>
        <fullName evidence="1">Uncharacterized protein</fullName>
    </submittedName>
</protein>
<comment type="caution">
    <text evidence="1">The sequence shown here is derived from an EMBL/GenBank/DDBJ whole genome shotgun (WGS) entry which is preliminary data.</text>
</comment>
<reference evidence="1" key="2">
    <citation type="submission" date="2020-11" db="EMBL/GenBank/DDBJ databases">
        <authorList>
            <person name="McCartney M.A."/>
            <person name="Auch B."/>
            <person name="Kono T."/>
            <person name="Mallez S."/>
            <person name="Becker A."/>
            <person name="Gohl D.M."/>
            <person name="Silverstein K.A.T."/>
            <person name="Koren S."/>
            <person name="Bechman K.B."/>
            <person name="Herman A."/>
            <person name="Abrahante J.E."/>
            <person name="Garbe J."/>
        </authorList>
    </citation>
    <scope>NUCLEOTIDE SEQUENCE</scope>
    <source>
        <strain evidence="1">Duluth1</strain>
        <tissue evidence="1">Whole animal</tissue>
    </source>
</reference>
<dbReference type="EMBL" id="JAIWYP010000004">
    <property type="protein sequence ID" value="KAH3839395.1"/>
    <property type="molecule type" value="Genomic_DNA"/>
</dbReference>
<reference evidence="1" key="1">
    <citation type="journal article" date="2019" name="bioRxiv">
        <title>The Genome of the Zebra Mussel, Dreissena polymorpha: A Resource for Invasive Species Research.</title>
        <authorList>
            <person name="McCartney M.A."/>
            <person name="Auch B."/>
            <person name="Kono T."/>
            <person name="Mallez S."/>
            <person name="Zhang Y."/>
            <person name="Obille A."/>
            <person name="Becker A."/>
            <person name="Abrahante J.E."/>
            <person name="Garbe J."/>
            <person name="Badalamenti J.P."/>
            <person name="Herman A."/>
            <person name="Mangelson H."/>
            <person name="Liachko I."/>
            <person name="Sullivan S."/>
            <person name="Sone E.D."/>
            <person name="Koren S."/>
            <person name="Silverstein K.A.T."/>
            <person name="Beckman K.B."/>
            <person name="Gohl D.M."/>
        </authorList>
    </citation>
    <scope>NUCLEOTIDE SEQUENCE</scope>
    <source>
        <strain evidence="1">Duluth1</strain>
        <tissue evidence="1">Whole animal</tissue>
    </source>
</reference>
<gene>
    <name evidence="1" type="ORF">DPMN_112825</name>
</gene>
<keyword evidence="2" id="KW-1185">Reference proteome</keyword>
<dbReference type="AlphaFoldDB" id="A0A9D4KH10"/>
<name>A0A9D4KH10_DREPO</name>